<dbReference type="EMBL" id="JEMT01017069">
    <property type="protein sequence ID" value="EXX68934.1"/>
    <property type="molecule type" value="Genomic_DNA"/>
</dbReference>
<name>A0A015KN07_RHIIW</name>
<comment type="caution">
    <text evidence="1">The sequence shown here is derived from an EMBL/GenBank/DDBJ whole genome shotgun (WGS) entry which is preliminary data.</text>
</comment>
<evidence type="ECO:0000313" key="1">
    <source>
        <dbReference type="EMBL" id="EXX68934.1"/>
    </source>
</evidence>
<gene>
    <name evidence="1" type="ORF">RirG_100570</name>
</gene>
<evidence type="ECO:0000313" key="2">
    <source>
        <dbReference type="Proteomes" id="UP000022910"/>
    </source>
</evidence>
<organism evidence="1 2">
    <name type="scientific">Rhizophagus irregularis (strain DAOM 197198w)</name>
    <name type="common">Glomus intraradices</name>
    <dbReference type="NCBI Taxonomy" id="1432141"/>
    <lineage>
        <taxon>Eukaryota</taxon>
        <taxon>Fungi</taxon>
        <taxon>Fungi incertae sedis</taxon>
        <taxon>Mucoromycota</taxon>
        <taxon>Glomeromycotina</taxon>
        <taxon>Glomeromycetes</taxon>
        <taxon>Glomerales</taxon>
        <taxon>Glomeraceae</taxon>
        <taxon>Rhizophagus</taxon>
    </lineage>
</organism>
<dbReference type="HOGENOM" id="CLU_2185376_0_0_1"/>
<reference evidence="1 2" key="1">
    <citation type="submission" date="2014-02" db="EMBL/GenBank/DDBJ databases">
        <title>Single nucleus genome sequencing reveals high similarity among nuclei of an endomycorrhizal fungus.</title>
        <authorList>
            <person name="Lin K."/>
            <person name="Geurts R."/>
            <person name="Zhang Z."/>
            <person name="Limpens E."/>
            <person name="Saunders D.G."/>
            <person name="Mu D."/>
            <person name="Pang E."/>
            <person name="Cao H."/>
            <person name="Cha H."/>
            <person name="Lin T."/>
            <person name="Zhou Q."/>
            <person name="Shang Y."/>
            <person name="Li Y."/>
            <person name="Ivanov S."/>
            <person name="Sharma T."/>
            <person name="Velzen R.V."/>
            <person name="Ruijter N.D."/>
            <person name="Aanen D.K."/>
            <person name="Win J."/>
            <person name="Kamoun S."/>
            <person name="Bisseling T."/>
            <person name="Huang S."/>
        </authorList>
    </citation>
    <scope>NUCLEOTIDE SEQUENCE [LARGE SCALE GENOMIC DNA]</scope>
    <source>
        <strain evidence="2">DAOM197198w</strain>
    </source>
</reference>
<sequence>MRRAGCGRLQGLGWVGADNKRKEKNVRMAGETRGGVAIGGRVWTGMKRRASGNTRGTDLGILLILGWVRFVSCGQLGVTCMRRTKTRLDCQFGSVAVDCAAAMWALAWA</sequence>
<accession>A0A015KN07</accession>
<keyword evidence="2" id="KW-1185">Reference proteome</keyword>
<proteinExistence type="predicted"/>
<protein>
    <submittedName>
        <fullName evidence="1">Uncharacterized protein</fullName>
    </submittedName>
</protein>
<dbReference type="AlphaFoldDB" id="A0A015KN07"/>
<dbReference type="Proteomes" id="UP000022910">
    <property type="component" value="Unassembled WGS sequence"/>
</dbReference>